<evidence type="ECO:0000313" key="2">
    <source>
        <dbReference type="EMBL" id="MBB4959631.1"/>
    </source>
</evidence>
<gene>
    <name evidence="2" type="ORF">FHR38_003364</name>
</gene>
<dbReference type="SUPFAM" id="SSF55729">
    <property type="entry name" value="Acyl-CoA N-acyltransferases (Nat)"/>
    <property type="match status" value="1"/>
</dbReference>
<reference evidence="2 3" key="1">
    <citation type="submission" date="2020-08" db="EMBL/GenBank/DDBJ databases">
        <title>Sequencing the genomes of 1000 actinobacteria strains.</title>
        <authorList>
            <person name="Klenk H.-P."/>
        </authorList>
    </citation>
    <scope>NUCLEOTIDE SEQUENCE [LARGE SCALE GENOMIC DNA]</scope>
    <source>
        <strain evidence="2 3">DSM 45886</strain>
    </source>
</reference>
<evidence type="ECO:0000259" key="1">
    <source>
        <dbReference type="PROSITE" id="PS51186"/>
    </source>
</evidence>
<dbReference type="EC" id="2.3.1.183" evidence="2"/>
<sequence>MPTHELVICPATAGDLDVVGDIYAHYVTSSVATFDENPPEASDWQRKLDDLNARHLPFLIARAGDEIVGFAYAAPWRVKPAYRYSVEDTIYLAPDRTGRGTGRALLDALLRQCAASGVRQVIAVIADTGSDASVTLHRSVGFREVGRLTGVGHKHGRWIDTVLMQLDLTDQS</sequence>
<protein>
    <submittedName>
        <fullName evidence="2">Phosphinothricin acetyltransferase</fullName>
        <ecNumber evidence="2">2.3.1.183</ecNumber>
    </submittedName>
</protein>
<dbReference type="Proteomes" id="UP000578819">
    <property type="component" value="Unassembled WGS sequence"/>
</dbReference>
<evidence type="ECO:0000313" key="3">
    <source>
        <dbReference type="Proteomes" id="UP000578819"/>
    </source>
</evidence>
<dbReference type="InterPro" id="IPR016181">
    <property type="entry name" value="Acyl_CoA_acyltransferase"/>
</dbReference>
<comment type="caution">
    <text evidence="2">The sequence shown here is derived from an EMBL/GenBank/DDBJ whole genome shotgun (WGS) entry which is preliminary data.</text>
</comment>
<dbReference type="PANTHER" id="PTHR43072">
    <property type="entry name" value="N-ACETYLTRANSFERASE"/>
    <property type="match status" value="1"/>
</dbReference>
<dbReference type="InterPro" id="IPR000182">
    <property type="entry name" value="GNAT_dom"/>
</dbReference>
<dbReference type="GO" id="GO:0102971">
    <property type="term" value="F:phosphinothricin N-acetyltransferase activity"/>
    <property type="evidence" value="ECO:0007669"/>
    <property type="project" value="UniProtKB-EC"/>
</dbReference>
<keyword evidence="2" id="KW-0808">Transferase</keyword>
<dbReference type="AlphaFoldDB" id="A0A7W7SRT8"/>
<dbReference type="PROSITE" id="PS51186">
    <property type="entry name" value="GNAT"/>
    <property type="match status" value="1"/>
</dbReference>
<organism evidence="2 3">
    <name type="scientific">Micromonospora polyrhachis</name>
    <dbReference type="NCBI Taxonomy" id="1282883"/>
    <lineage>
        <taxon>Bacteria</taxon>
        <taxon>Bacillati</taxon>
        <taxon>Actinomycetota</taxon>
        <taxon>Actinomycetes</taxon>
        <taxon>Micromonosporales</taxon>
        <taxon>Micromonosporaceae</taxon>
        <taxon>Micromonospora</taxon>
    </lineage>
</organism>
<dbReference type="Pfam" id="PF13420">
    <property type="entry name" value="Acetyltransf_4"/>
    <property type="match status" value="1"/>
</dbReference>
<keyword evidence="2" id="KW-0012">Acyltransferase</keyword>
<dbReference type="Gene3D" id="3.40.630.30">
    <property type="match status" value="1"/>
</dbReference>
<keyword evidence="3" id="KW-1185">Reference proteome</keyword>
<dbReference type="EMBL" id="JACHJW010000001">
    <property type="protein sequence ID" value="MBB4959631.1"/>
    <property type="molecule type" value="Genomic_DNA"/>
</dbReference>
<proteinExistence type="predicted"/>
<accession>A0A7W7SRT8</accession>
<dbReference type="PANTHER" id="PTHR43072:SF8">
    <property type="entry name" value="ACYLTRANSFERASE FABY-RELATED"/>
    <property type="match status" value="1"/>
</dbReference>
<name>A0A7W7SRT8_9ACTN</name>
<dbReference type="RefSeq" id="WP_184535531.1">
    <property type="nucleotide sequence ID" value="NZ_JACHJW010000001.1"/>
</dbReference>
<feature type="domain" description="N-acetyltransferase" evidence="1">
    <location>
        <begin position="6"/>
        <end position="169"/>
    </location>
</feature>
<dbReference type="CDD" id="cd04301">
    <property type="entry name" value="NAT_SF"/>
    <property type="match status" value="1"/>
</dbReference>